<dbReference type="NCBIfam" id="TIGR00756">
    <property type="entry name" value="PPR"/>
    <property type="match status" value="3"/>
</dbReference>
<comment type="caution">
    <text evidence="4">The sequence shown here is derived from an EMBL/GenBank/DDBJ whole genome shotgun (WGS) entry which is preliminary data.</text>
</comment>
<feature type="repeat" description="PPR" evidence="3">
    <location>
        <begin position="290"/>
        <end position="320"/>
    </location>
</feature>
<dbReference type="AlphaFoldDB" id="A0A8J5IL25"/>
<keyword evidence="2" id="KW-0677">Repeat</keyword>
<proteinExistence type="inferred from homology"/>
<sequence length="554" mass="60613">MAAAAACSSALVRSRSAGLSSILRSAFCALAAHADPPASAGLDTISAVKRAILSESDPDRIADLFQSAAHLPRFYTHRPIFSLTVDKLARAKRPDLVDRLLSPLLSDVKCTQNEGFIIRLISLYSSAGMLDHAEATFNRIPQLLGRSGSDKSLSALLFGYFRNRQFDLVIKTFNHAPKQLGAVPGINSYNVLLQTLCQKNDLETARNVIDGMAEKGIAPDIISFNTLLSGYLKNGGDDRFDEILEQISSAGLEPNVVTCNCRISKFCRNSETFKAQELLDVMVSKGIHPNLTTFSTIISGYSAEGNVNAALEVFKRMKVMKRTNKSEGVSPNAYIYCVLVRDLVQKGEFGEALGICQECLNNKYVLPFEVVKALIDGLVKDSRIDEAKDVAAKMRMIVKGSAINSWNELEDFTSNIRAPPSFCRSNNHDSSINELDCPWPPPNPQKSSLPEFESSREAISLVGLLGHDGGCARMLESIVLVMIVLLVCRSKNDDIRCWNAVSVSENLVDTLVSCGKLVTGLVYGALCLFMKLFGWEVAGIDWCSPNDFRCLESC</sequence>
<dbReference type="PANTHER" id="PTHR47939:SF11">
    <property type="entry name" value="TETRATRICOPEPTIDE-LIKE HELICAL DOMAIN SUPERFAMILY"/>
    <property type="match status" value="1"/>
</dbReference>
<reference evidence="4 5" key="1">
    <citation type="submission" date="2020-08" db="EMBL/GenBank/DDBJ databases">
        <title>Plant Genome Project.</title>
        <authorList>
            <person name="Zhang R.-G."/>
        </authorList>
    </citation>
    <scope>NUCLEOTIDE SEQUENCE [LARGE SCALE GENOMIC DNA]</scope>
    <source>
        <tissue evidence="4">Rhizome</tissue>
    </source>
</reference>
<feature type="repeat" description="PPR" evidence="3">
    <location>
        <begin position="220"/>
        <end position="254"/>
    </location>
</feature>
<dbReference type="Gene3D" id="1.25.40.10">
    <property type="entry name" value="Tetratricopeptide repeat domain"/>
    <property type="match status" value="2"/>
</dbReference>
<evidence type="ECO:0000256" key="1">
    <source>
        <dbReference type="ARBA" id="ARBA00007626"/>
    </source>
</evidence>
<dbReference type="Pfam" id="PF01535">
    <property type="entry name" value="PPR"/>
    <property type="match status" value="2"/>
</dbReference>
<organism evidence="4 5">
    <name type="scientific">Zingiber officinale</name>
    <name type="common">Ginger</name>
    <name type="synonym">Amomum zingiber</name>
    <dbReference type="NCBI Taxonomy" id="94328"/>
    <lineage>
        <taxon>Eukaryota</taxon>
        <taxon>Viridiplantae</taxon>
        <taxon>Streptophyta</taxon>
        <taxon>Embryophyta</taxon>
        <taxon>Tracheophyta</taxon>
        <taxon>Spermatophyta</taxon>
        <taxon>Magnoliopsida</taxon>
        <taxon>Liliopsida</taxon>
        <taxon>Zingiberales</taxon>
        <taxon>Zingiberaceae</taxon>
        <taxon>Zingiber</taxon>
    </lineage>
</organism>
<name>A0A8J5IL25_ZINOF</name>
<dbReference type="Proteomes" id="UP000734854">
    <property type="component" value="Unassembled WGS sequence"/>
</dbReference>
<evidence type="ECO:0000313" key="5">
    <source>
        <dbReference type="Proteomes" id="UP000734854"/>
    </source>
</evidence>
<dbReference type="PANTHER" id="PTHR47939">
    <property type="entry name" value="MEMBRANE-ASSOCIATED SALT-INDUCIBLE PROTEIN-LIKE"/>
    <property type="match status" value="1"/>
</dbReference>
<comment type="similarity">
    <text evidence="1">Belongs to the PPR family. P subfamily.</text>
</comment>
<feature type="repeat" description="PPR" evidence="3">
    <location>
        <begin position="185"/>
        <end position="219"/>
    </location>
</feature>
<dbReference type="InterPro" id="IPR011990">
    <property type="entry name" value="TPR-like_helical_dom_sf"/>
</dbReference>
<keyword evidence="5" id="KW-1185">Reference proteome</keyword>
<evidence type="ECO:0000313" key="4">
    <source>
        <dbReference type="EMBL" id="KAG6536825.1"/>
    </source>
</evidence>
<evidence type="ECO:0008006" key="6">
    <source>
        <dbReference type="Google" id="ProtNLM"/>
    </source>
</evidence>
<gene>
    <name evidence="4" type="ORF">ZIOFF_001894</name>
</gene>
<dbReference type="Pfam" id="PF13041">
    <property type="entry name" value="PPR_2"/>
    <property type="match status" value="2"/>
</dbReference>
<evidence type="ECO:0000256" key="2">
    <source>
        <dbReference type="ARBA" id="ARBA00022737"/>
    </source>
</evidence>
<dbReference type="EMBL" id="JACMSC010000001">
    <property type="protein sequence ID" value="KAG6536825.1"/>
    <property type="molecule type" value="Genomic_DNA"/>
</dbReference>
<feature type="repeat" description="PPR" evidence="3">
    <location>
        <begin position="255"/>
        <end position="289"/>
    </location>
</feature>
<dbReference type="PROSITE" id="PS51375">
    <property type="entry name" value="PPR"/>
    <property type="match status" value="4"/>
</dbReference>
<accession>A0A8J5IL25</accession>
<dbReference type="InterPro" id="IPR050667">
    <property type="entry name" value="PPR-containing_protein"/>
</dbReference>
<protein>
    <recommendedName>
        <fullName evidence="6">Pentatricopeptide repeat-containing protein</fullName>
    </recommendedName>
</protein>
<dbReference type="InterPro" id="IPR002885">
    <property type="entry name" value="PPR_rpt"/>
</dbReference>
<evidence type="ECO:0000256" key="3">
    <source>
        <dbReference type="PROSITE-ProRule" id="PRU00708"/>
    </source>
</evidence>